<keyword evidence="1" id="KW-1133">Transmembrane helix</keyword>
<keyword evidence="3" id="KW-1185">Reference proteome</keyword>
<evidence type="ECO:0000313" key="2">
    <source>
        <dbReference type="EMBL" id="TWI86497.1"/>
    </source>
</evidence>
<reference evidence="2 3" key="1">
    <citation type="journal article" date="2013" name="Stand. Genomic Sci.">
        <title>Genomic Encyclopedia of Type Strains, Phase I: The one thousand microbial genomes (KMG-I) project.</title>
        <authorList>
            <person name="Kyrpides N.C."/>
            <person name="Woyke T."/>
            <person name="Eisen J.A."/>
            <person name="Garrity G."/>
            <person name="Lilburn T.G."/>
            <person name="Beck B.J."/>
            <person name="Whitman W.B."/>
            <person name="Hugenholtz P."/>
            <person name="Klenk H.P."/>
        </authorList>
    </citation>
    <scope>NUCLEOTIDE SEQUENCE [LARGE SCALE GENOMIC DNA]</scope>
    <source>
        <strain evidence="2 3">DSM 13484</strain>
    </source>
</reference>
<dbReference type="AlphaFoldDB" id="A0A562SYW3"/>
<proteinExistence type="predicted"/>
<name>A0A562SYW3_CHIJA</name>
<sequence length="66" mass="7806">MILISCFIHHTFYIILHTSYFRLLIIQTVLFFKKVGYAGKFFYGLTYTSMVAFVGRRGARNWSTCR</sequence>
<keyword evidence="1" id="KW-0472">Membrane</keyword>
<evidence type="ECO:0000256" key="1">
    <source>
        <dbReference type="SAM" id="Phobius"/>
    </source>
</evidence>
<feature type="transmembrane region" description="Helical" evidence="1">
    <location>
        <begin position="38"/>
        <end position="56"/>
    </location>
</feature>
<comment type="caution">
    <text evidence="2">The sequence shown here is derived from an EMBL/GenBank/DDBJ whole genome shotgun (WGS) entry which is preliminary data.</text>
</comment>
<keyword evidence="1" id="KW-0812">Transmembrane</keyword>
<feature type="transmembrane region" description="Helical" evidence="1">
    <location>
        <begin position="12"/>
        <end position="32"/>
    </location>
</feature>
<gene>
    <name evidence="2" type="ORF">LX66_3755</name>
</gene>
<accession>A0A562SYW3</accession>
<protein>
    <submittedName>
        <fullName evidence="2">Uncharacterized protein</fullName>
    </submittedName>
</protein>
<dbReference type="Proteomes" id="UP000316778">
    <property type="component" value="Unassembled WGS sequence"/>
</dbReference>
<dbReference type="EMBL" id="VLLG01000004">
    <property type="protein sequence ID" value="TWI86497.1"/>
    <property type="molecule type" value="Genomic_DNA"/>
</dbReference>
<evidence type="ECO:0000313" key="3">
    <source>
        <dbReference type="Proteomes" id="UP000316778"/>
    </source>
</evidence>
<organism evidence="2 3">
    <name type="scientific">Chitinophaga japonensis</name>
    <name type="common">Flexibacter japonensis</name>
    <dbReference type="NCBI Taxonomy" id="104662"/>
    <lineage>
        <taxon>Bacteria</taxon>
        <taxon>Pseudomonadati</taxon>
        <taxon>Bacteroidota</taxon>
        <taxon>Chitinophagia</taxon>
        <taxon>Chitinophagales</taxon>
        <taxon>Chitinophagaceae</taxon>
        <taxon>Chitinophaga</taxon>
    </lineage>
</organism>